<dbReference type="RefSeq" id="WP_201310825.1">
    <property type="nucleotide sequence ID" value="NZ_BLYI01000031.1"/>
</dbReference>
<dbReference type="PANTHER" id="PTHR43782">
    <property type="entry name" value="ARGINASE"/>
    <property type="match status" value="1"/>
</dbReference>
<dbReference type="PANTHER" id="PTHR43782:SF3">
    <property type="entry name" value="ARGINASE"/>
    <property type="match status" value="1"/>
</dbReference>
<dbReference type="PROSITE" id="PS51409">
    <property type="entry name" value="ARGINASE_2"/>
    <property type="match status" value="1"/>
</dbReference>
<accession>A0A916Q9F5</accession>
<keyword evidence="6" id="KW-1185">Reference proteome</keyword>
<sequence>MTKKTLRLTFPEWQGGINPPYYAGSHILDLIAPKGNNLECAEVPVKTNFEEETPVTDGIAWKNELIEQQKMAYEICEMKDPDKIIILGGDCSVEQAPFDYLHGKYPENTAVIWIDAHPDFSRPADCPNEHAMVLGNLMGDGAPEFADMVKHPFRKEDVIYVGLAADHMETWEEEYQKEYQIKYLTPQQLDKNSDALLSWIQENGYQQVLIHWDLDVLSPDDFRSLLCAKPHIPPVSYAVGQMTLDQVIRILKDVSGIVNVAALGITEFLPWDIMRFQKKLGELDIFKK</sequence>
<comment type="similarity">
    <text evidence="4">Belongs to the arginase family.</text>
</comment>
<gene>
    <name evidence="5" type="ORF">ANBU17_14620</name>
</gene>
<dbReference type="Proteomes" id="UP000613208">
    <property type="component" value="Unassembled WGS sequence"/>
</dbReference>
<evidence type="ECO:0000313" key="6">
    <source>
        <dbReference type="Proteomes" id="UP000613208"/>
    </source>
</evidence>
<dbReference type="AlphaFoldDB" id="A0A916Q9F5"/>
<proteinExistence type="inferred from homology"/>
<dbReference type="GO" id="GO:0004053">
    <property type="term" value="F:arginase activity"/>
    <property type="evidence" value="ECO:0007669"/>
    <property type="project" value="TreeGrafter"/>
</dbReference>
<dbReference type="Gene3D" id="3.40.800.10">
    <property type="entry name" value="Ureohydrolase domain"/>
    <property type="match status" value="1"/>
</dbReference>
<evidence type="ECO:0000313" key="5">
    <source>
        <dbReference type="EMBL" id="GFO85115.1"/>
    </source>
</evidence>
<evidence type="ECO:0000256" key="1">
    <source>
        <dbReference type="ARBA" id="ARBA00022723"/>
    </source>
</evidence>
<comment type="caution">
    <text evidence="5">The sequence shown here is derived from an EMBL/GenBank/DDBJ whole genome shotgun (WGS) entry which is preliminary data.</text>
</comment>
<dbReference type="InterPro" id="IPR006035">
    <property type="entry name" value="Ureohydrolase"/>
</dbReference>
<name>A0A916Q9F5_9FIRM</name>
<dbReference type="CDD" id="cd09999">
    <property type="entry name" value="Arginase-like_1"/>
    <property type="match status" value="1"/>
</dbReference>
<organism evidence="5 6">
    <name type="scientific">Anaerostipes butyraticus</name>
    <dbReference type="NCBI Taxonomy" id="645466"/>
    <lineage>
        <taxon>Bacteria</taxon>
        <taxon>Bacillati</taxon>
        <taxon>Bacillota</taxon>
        <taxon>Clostridia</taxon>
        <taxon>Lachnospirales</taxon>
        <taxon>Lachnospiraceae</taxon>
        <taxon>Anaerostipes</taxon>
    </lineage>
</organism>
<keyword evidence="1" id="KW-0479">Metal-binding</keyword>
<dbReference type="InterPro" id="IPR023696">
    <property type="entry name" value="Ureohydrolase_dom_sf"/>
</dbReference>
<evidence type="ECO:0000256" key="3">
    <source>
        <dbReference type="ARBA" id="ARBA00023211"/>
    </source>
</evidence>
<dbReference type="EMBL" id="BLYI01000031">
    <property type="protein sequence ID" value="GFO85115.1"/>
    <property type="molecule type" value="Genomic_DNA"/>
</dbReference>
<evidence type="ECO:0000256" key="2">
    <source>
        <dbReference type="ARBA" id="ARBA00022801"/>
    </source>
</evidence>
<evidence type="ECO:0000256" key="4">
    <source>
        <dbReference type="PROSITE-ProRule" id="PRU00742"/>
    </source>
</evidence>
<dbReference type="GO" id="GO:0005829">
    <property type="term" value="C:cytosol"/>
    <property type="evidence" value="ECO:0007669"/>
    <property type="project" value="TreeGrafter"/>
</dbReference>
<keyword evidence="3" id="KW-0464">Manganese</keyword>
<dbReference type="SUPFAM" id="SSF52768">
    <property type="entry name" value="Arginase/deacetylase"/>
    <property type="match status" value="1"/>
</dbReference>
<keyword evidence="2" id="KW-0378">Hydrolase</keyword>
<protein>
    <submittedName>
        <fullName evidence="5">Arginase</fullName>
    </submittedName>
</protein>
<dbReference type="Pfam" id="PF00491">
    <property type="entry name" value="Arginase"/>
    <property type="match status" value="1"/>
</dbReference>
<reference evidence="5" key="1">
    <citation type="submission" date="2020-06" db="EMBL/GenBank/DDBJ databases">
        <title>Characterization of fructooligosaccharide metabolism and fructooligosaccharide-degrading enzymes in human commensal butyrate producers.</title>
        <authorList>
            <person name="Tanno H."/>
            <person name="Fujii T."/>
            <person name="Hirano K."/>
            <person name="Maeno S."/>
            <person name="Tonozuka T."/>
            <person name="Sakamoto M."/>
            <person name="Ohkuma M."/>
            <person name="Tochio T."/>
            <person name="Endo A."/>
        </authorList>
    </citation>
    <scope>NUCLEOTIDE SEQUENCE</scope>
    <source>
        <strain evidence="5">JCM 17466</strain>
    </source>
</reference>
<dbReference type="GO" id="GO:0030145">
    <property type="term" value="F:manganese ion binding"/>
    <property type="evidence" value="ECO:0007669"/>
    <property type="project" value="TreeGrafter"/>
</dbReference>